<dbReference type="Gene3D" id="3.30.70.2740">
    <property type="match status" value="1"/>
</dbReference>
<dbReference type="InterPro" id="IPR016164">
    <property type="entry name" value="FAD-linked_Oxase-like_C"/>
</dbReference>
<dbReference type="InterPro" id="IPR016169">
    <property type="entry name" value="FAD-bd_PCMH_sub2"/>
</dbReference>
<dbReference type="SUPFAM" id="SSF55103">
    <property type="entry name" value="FAD-linked oxidases, C-terminal domain"/>
    <property type="match status" value="1"/>
</dbReference>
<dbReference type="AlphaFoldDB" id="A0A366IG97"/>
<dbReference type="PROSITE" id="PS51387">
    <property type="entry name" value="FAD_PCMH"/>
    <property type="match status" value="1"/>
</dbReference>
<dbReference type="PANTHER" id="PTHR11748:SF119">
    <property type="entry name" value="D-2-HYDROXYGLUTARATE DEHYDROGENASE"/>
    <property type="match status" value="1"/>
</dbReference>
<keyword evidence="2" id="KW-0285">Flavoprotein</keyword>
<sequence>MTSFGTSETHQADSATMSALSRQVGAVPLTDFITDLTRSVEGAVDSSTRRRAEYAEDASNYRVVPQVVVFPKTTADVIATLDVARSHRVPVTSRGGGTSQAGNSIGTGIVIDFSRHLGRILDIDPVEKIARVEPGVIMSRLQKASAPHGLTFGPDPSTKNRATIAGMIGNNSCGPHAISAGRTVDNTVEMDVVDGHGRRFIAGSSLDPVPGLAEIARSHLGEIRTEFGRFSRQASAYALEHLLPENGGNLAKFLVGSEGTLTTILEAVVSLGDLPKSPTVLALGYPDMFDAADAVPRVLPFGPLAVEGIDSRLIDMVRAHKGAGAVPELPAGSGWLLIEVAGNSAEEAVANAQLIADASGTDAYRIMPAGPEASTLWSIRADAGGLAGRTAAGDPAWTGWEDAAVPPEVLGSYLREQDELMRSYGVTGLPYGHFGDGCVHMRTDFPFDREGGVDTFRRFLMDAGRLVAKFGGSASGEHGDGRARSELLAIQHSPESIRALAEVKRLFDPDNLLNPGIIADPLPLDQDLRRPQAISIGTTDGGFSFSHDKGSFTNAVHRCVGVGKCRANISASGGFMCPSYLATKDEKDSTRGRARVLQEVTNGGLFADWDSPEVHESLDLCLSCKACSSDCPAGVDMAQYKSEVLHRTYKGRIRPLSHYSLGWLPTWGRALTALPGLTAVANAVLSVRPIARLVLAGGGMDPRRGMVRFNSERFSRWARRSVAPAVPHDYISSDDVRRGVRPQVLLWADSFSEYLSDAGAQAAVQVLEAAGFEVLLPESQACCGLTLISTGQLDAARSRLSRAMEVLAPYADKGIPIVGVEPSCTAVLRSDLRDLFPDDPRAGLIASRTSTLAEVLVESGIEVPDLTGRTIVVQPHCHQYSVLGYAADRSLLERTGATIRELAGCCGLAGNFGMEIGHYETSVAVAENALLPALRDAPADSIFLADGFSCRTQADDLADVQGVTLPELLLGVGTDGTRSARAARLPETARNGQRSLA</sequence>
<dbReference type="EMBL" id="QNSB01000008">
    <property type="protein sequence ID" value="RBP70552.1"/>
    <property type="molecule type" value="Genomic_DNA"/>
</dbReference>
<dbReference type="GO" id="GO:0051536">
    <property type="term" value="F:iron-sulfur cluster binding"/>
    <property type="evidence" value="ECO:0007669"/>
    <property type="project" value="UniProtKB-KW"/>
</dbReference>
<dbReference type="Pfam" id="PF02754">
    <property type="entry name" value="CCG"/>
    <property type="match status" value="1"/>
</dbReference>
<keyword evidence="6" id="KW-0408">Iron</keyword>
<evidence type="ECO:0000256" key="1">
    <source>
        <dbReference type="ARBA" id="ARBA00001974"/>
    </source>
</evidence>
<dbReference type="Pfam" id="PF13183">
    <property type="entry name" value="Fer4_8"/>
    <property type="match status" value="1"/>
</dbReference>
<dbReference type="GO" id="GO:0071949">
    <property type="term" value="F:FAD binding"/>
    <property type="evidence" value="ECO:0007669"/>
    <property type="project" value="InterPro"/>
</dbReference>
<comment type="caution">
    <text evidence="10">The sequence shown here is derived from an EMBL/GenBank/DDBJ whole genome shotgun (WGS) entry which is preliminary data.</text>
</comment>
<evidence type="ECO:0000259" key="9">
    <source>
        <dbReference type="PROSITE" id="PS51387"/>
    </source>
</evidence>
<evidence type="ECO:0000256" key="3">
    <source>
        <dbReference type="ARBA" id="ARBA00022723"/>
    </source>
</evidence>
<evidence type="ECO:0000256" key="4">
    <source>
        <dbReference type="ARBA" id="ARBA00022827"/>
    </source>
</evidence>
<evidence type="ECO:0000259" key="8">
    <source>
        <dbReference type="PROSITE" id="PS51379"/>
    </source>
</evidence>
<protein>
    <submittedName>
        <fullName evidence="10">FAD/FMN-containing dehydrogenase</fullName>
    </submittedName>
</protein>
<dbReference type="GO" id="GO:0004458">
    <property type="term" value="F:D-lactate dehydrogenase (cytochrome) activity"/>
    <property type="evidence" value="ECO:0007669"/>
    <property type="project" value="TreeGrafter"/>
</dbReference>
<evidence type="ECO:0000256" key="2">
    <source>
        <dbReference type="ARBA" id="ARBA00022630"/>
    </source>
</evidence>
<reference evidence="10 11" key="1">
    <citation type="submission" date="2018-06" db="EMBL/GenBank/DDBJ databases">
        <title>Freshwater and sediment microbial communities from various areas in North America, analyzing microbe dynamics in response to fracking.</title>
        <authorList>
            <person name="Lamendella R."/>
        </authorList>
    </citation>
    <scope>NUCLEOTIDE SEQUENCE [LARGE SCALE GENOMIC DNA]</scope>
    <source>
        <strain evidence="10 11">3b_TX</strain>
    </source>
</reference>
<dbReference type="PROSITE" id="PS51379">
    <property type="entry name" value="4FE4S_FER_2"/>
    <property type="match status" value="1"/>
</dbReference>
<dbReference type="InterPro" id="IPR016166">
    <property type="entry name" value="FAD-bd_PCMH"/>
</dbReference>
<keyword evidence="4" id="KW-0274">FAD</keyword>
<dbReference type="GO" id="GO:0008720">
    <property type="term" value="F:D-lactate dehydrogenase (NAD+) activity"/>
    <property type="evidence" value="ECO:0007669"/>
    <property type="project" value="TreeGrafter"/>
</dbReference>
<dbReference type="InterPro" id="IPR004113">
    <property type="entry name" value="FAD-bd_oxidored_4_C"/>
</dbReference>
<evidence type="ECO:0000256" key="5">
    <source>
        <dbReference type="ARBA" id="ARBA00023002"/>
    </source>
</evidence>
<dbReference type="GO" id="GO:0046872">
    <property type="term" value="F:metal ion binding"/>
    <property type="evidence" value="ECO:0007669"/>
    <property type="project" value="UniProtKB-KW"/>
</dbReference>
<dbReference type="InterPro" id="IPR004017">
    <property type="entry name" value="Cys_rich_dom"/>
</dbReference>
<dbReference type="Gene3D" id="1.10.45.10">
    <property type="entry name" value="Vanillyl-alcohol Oxidase, Chain A, domain 4"/>
    <property type="match status" value="1"/>
</dbReference>
<dbReference type="InterPro" id="IPR017900">
    <property type="entry name" value="4Fe4S_Fe_S_CS"/>
</dbReference>
<dbReference type="InterPro" id="IPR016171">
    <property type="entry name" value="Vanillyl_alc_oxidase_C-sub2"/>
</dbReference>
<evidence type="ECO:0000313" key="11">
    <source>
        <dbReference type="Proteomes" id="UP000253509"/>
    </source>
</evidence>
<name>A0A366IG97_9MICO</name>
<dbReference type="InterPro" id="IPR036318">
    <property type="entry name" value="FAD-bd_PCMH-like_sf"/>
</dbReference>
<evidence type="ECO:0000256" key="6">
    <source>
        <dbReference type="ARBA" id="ARBA00023004"/>
    </source>
</evidence>
<dbReference type="InterPro" id="IPR006094">
    <property type="entry name" value="Oxid_FAD_bind_N"/>
</dbReference>
<dbReference type="PANTHER" id="PTHR11748">
    <property type="entry name" value="D-LACTATE DEHYDROGENASE"/>
    <property type="match status" value="1"/>
</dbReference>
<organism evidence="10 11">
    <name type="scientific">Brevibacterium celere</name>
    <dbReference type="NCBI Taxonomy" id="225845"/>
    <lineage>
        <taxon>Bacteria</taxon>
        <taxon>Bacillati</taxon>
        <taxon>Actinomycetota</taxon>
        <taxon>Actinomycetes</taxon>
        <taxon>Micrococcales</taxon>
        <taxon>Brevibacteriaceae</taxon>
        <taxon>Brevibacterium</taxon>
    </lineage>
</organism>
<dbReference type="Pfam" id="PF01565">
    <property type="entry name" value="FAD_binding_4"/>
    <property type="match status" value="1"/>
</dbReference>
<keyword evidence="5" id="KW-0560">Oxidoreductase</keyword>
<keyword evidence="7" id="KW-0411">Iron-sulfur</keyword>
<dbReference type="GO" id="GO:1903457">
    <property type="term" value="P:lactate catabolic process"/>
    <property type="evidence" value="ECO:0007669"/>
    <property type="project" value="TreeGrafter"/>
</dbReference>
<proteinExistence type="predicted"/>
<feature type="domain" description="FAD-binding PCMH-type" evidence="9">
    <location>
        <begin position="61"/>
        <end position="274"/>
    </location>
</feature>
<keyword evidence="11" id="KW-1185">Reference proteome</keyword>
<comment type="cofactor">
    <cofactor evidence="1">
        <name>FAD</name>
        <dbReference type="ChEBI" id="CHEBI:57692"/>
    </cofactor>
</comment>
<dbReference type="Pfam" id="PF02913">
    <property type="entry name" value="FAD-oxidase_C"/>
    <property type="match status" value="1"/>
</dbReference>
<accession>A0A366IG97</accession>
<dbReference type="Gene3D" id="3.30.465.10">
    <property type="match status" value="1"/>
</dbReference>
<dbReference type="PROSITE" id="PS00198">
    <property type="entry name" value="4FE4S_FER_1"/>
    <property type="match status" value="1"/>
</dbReference>
<evidence type="ECO:0000313" key="10">
    <source>
        <dbReference type="EMBL" id="RBP70552.1"/>
    </source>
</evidence>
<dbReference type="SUPFAM" id="SSF46548">
    <property type="entry name" value="alpha-helical ferredoxin"/>
    <property type="match status" value="1"/>
</dbReference>
<dbReference type="Proteomes" id="UP000253509">
    <property type="component" value="Unassembled WGS sequence"/>
</dbReference>
<feature type="domain" description="4Fe-4S ferredoxin-type" evidence="8">
    <location>
        <begin position="610"/>
        <end position="643"/>
    </location>
</feature>
<evidence type="ECO:0000256" key="7">
    <source>
        <dbReference type="ARBA" id="ARBA00023014"/>
    </source>
</evidence>
<dbReference type="InterPro" id="IPR017896">
    <property type="entry name" value="4Fe4S_Fe-S-bd"/>
</dbReference>
<keyword evidence="3" id="KW-0479">Metal-binding</keyword>
<dbReference type="SUPFAM" id="SSF56176">
    <property type="entry name" value="FAD-binding/transporter-associated domain-like"/>
    <property type="match status" value="1"/>
</dbReference>
<gene>
    <name evidence="10" type="ORF">DFO65_1084</name>
</gene>